<reference evidence="9 10" key="1">
    <citation type="submission" date="2019-07" db="EMBL/GenBank/DDBJ databases">
        <title>Whole genome shotgun sequence of Meiothermus hypogaeus NBRC 106114.</title>
        <authorList>
            <person name="Hosoyama A."/>
            <person name="Uohara A."/>
            <person name="Ohji S."/>
            <person name="Ichikawa N."/>
        </authorList>
    </citation>
    <scope>NUCLEOTIDE SEQUENCE [LARGE SCALE GENOMIC DNA]</scope>
    <source>
        <strain evidence="9 10">NBRC 106114</strain>
    </source>
</reference>
<dbReference type="GO" id="GO:0006508">
    <property type="term" value="P:proteolysis"/>
    <property type="evidence" value="ECO:0007669"/>
    <property type="project" value="UniProtKB-KW"/>
</dbReference>
<dbReference type="PANTHER" id="PTHR11705:SF143">
    <property type="entry name" value="SLL0236 PROTEIN"/>
    <property type="match status" value="1"/>
</dbReference>
<dbReference type="PANTHER" id="PTHR11705">
    <property type="entry name" value="PROTEASE FAMILY M14 CARBOXYPEPTIDASE A,B"/>
    <property type="match status" value="1"/>
</dbReference>
<name>A0A511QYV4_9DEIN</name>
<keyword evidence="6" id="KW-0482">Metalloprotease</keyword>
<dbReference type="GO" id="GO:0004181">
    <property type="term" value="F:metallocarboxypeptidase activity"/>
    <property type="evidence" value="ECO:0007669"/>
    <property type="project" value="InterPro"/>
</dbReference>
<dbReference type="Pfam" id="PF00246">
    <property type="entry name" value="Peptidase_M14"/>
    <property type="match status" value="1"/>
</dbReference>
<feature type="active site" description="Proton donor/acceptor" evidence="7">
    <location>
        <position position="344"/>
    </location>
</feature>
<dbReference type="Gene3D" id="3.40.630.10">
    <property type="entry name" value="Zn peptidases"/>
    <property type="match status" value="1"/>
</dbReference>
<keyword evidence="4" id="KW-0378">Hydrolase</keyword>
<feature type="domain" description="Peptidase M14" evidence="8">
    <location>
        <begin position="15"/>
        <end position="369"/>
    </location>
</feature>
<dbReference type="Proteomes" id="UP000321197">
    <property type="component" value="Unassembled WGS sequence"/>
</dbReference>
<evidence type="ECO:0000256" key="2">
    <source>
        <dbReference type="ARBA" id="ARBA00005988"/>
    </source>
</evidence>
<keyword evidence="3" id="KW-0645">Protease</keyword>
<sequence>MSLPPRPQLSITHNRYFDYDEYTRLLHDLVARHPHLARLQSLGKSHQGRDIWQLTLSDFSTGPDSEKPAYYIDAQIHAEEHATSSTALYAVNYLLERFTHDPEVTRLMQRMAFYILPRINPDGAEICLKTPHRWCGNGRYSLGQDEVTRGLHQWDVDGDGHIVFMRKRDPNGEWKVSQKDPRILVQRQPHEVGGEYYRLYPEGLIPDYDGVEPDIEPPRDGNLNRQFPANWSPHEYGAGDYPGSEPEARAVIDFILAHKNICGMNSYHTHGGVILRPSAVKYDHQMSARDITLFKDLGAVGTEITGYPVISIFEDFTPDKTKARHGSLTDWAYEQMGIPIFGTELWDIEREAGLEKTHWYGIRPRTEDEQIKILEWITRNVGEWAFLDWKKFNHPQLGEVEIGGMLEVWTFRNPPGHLLEEMCYRNVKFCLAHAASSPFLEISEASATLLAEGVYRVRAIVRNTGYLPTNLTDVAIAEGFAKTVQVELLGATVQGAAKHDLGHLAGRNERKSTWSPWGNQWNRTAKPVEWTVSAAAGTTVEVIARSEKGGTVRRKITLS</sequence>
<dbReference type="SMART" id="SM00631">
    <property type="entry name" value="Zn_pept"/>
    <property type="match status" value="1"/>
</dbReference>
<evidence type="ECO:0000313" key="9">
    <source>
        <dbReference type="EMBL" id="GEM82538.1"/>
    </source>
</evidence>
<dbReference type="SUPFAM" id="SSF53187">
    <property type="entry name" value="Zn-dependent exopeptidases"/>
    <property type="match status" value="1"/>
</dbReference>
<dbReference type="EMBL" id="BJXL01000014">
    <property type="protein sequence ID" value="GEM82538.1"/>
    <property type="molecule type" value="Genomic_DNA"/>
</dbReference>
<comment type="caution">
    <text evidence="9">The sequence shown here is derived from an EMBL/GenBank/DDBJ whole genome shotgun (WGS) entry which is preliminary data.</text>
</comment>
<comment type="cofactor">
    <cofactor evidence="1">
        <name>Zn(2+)</name>
        <dbReference type="ChEBI" id="CHEBI:29105"/>
    </cofactor>
</comment>
<organism evidence="9 10">
    <name type="scientific">Meiothermus hypogaeus NBRC 106114</name>
    <dbReference type="NCBI Taxonomy" id="1227553"/>
    <lineage>
        <taxon>Bacteria</taxon>
        <taxon>Thermotogati</taxon>
        <taxon>Deinococcota</taxon>
        <taxon>Deinococci</taxon>
        <taxon>Thermales</taxon>
        <taxon>Thermaceae</taxon>
        <taxon>Meiothermus</taxon>
    </lineage>
</organism>
<evidence type="ECO:0000256" key="7">
    <source>
        <dbReference type="PROSITE-ProRule" id="PRU01379"/>
    </source>
</evidence>
<evidence type="ECO:0000256" key="5">
    <source>
        <dbReference type="ARBA" id="ARBA00022833"/>
    </source>
</evidence>
<proteinExistence type="inferred from homology"/>
<dbReference type="CDD" id="cd06905">
    <property type="entry name" value="M14-like"/>
    <property type="match status" value="1"/>
</dbReference>
<dbReference type="GO" id="GO:0008270">
    <property type="term" value="F:zinc ion binding"/>
    <property type="evidence" value="ECO:0007669"/>
    <property type="project" value="InterPro"/>
</dbReference>
<evidence type="ECO:0000256" key="1">
    <source>
        <dbReference type="ARBA" id="ARBA00001947"/>
    </source>
</evidence>
<evidence type="ECO:0000256" key="3">
    <source>
        <dbReference type="ARBA" id="ARBA00022670"/>
    </source>
</evidence>
<evidence type="ECO:0000259" key="8">
    <source>
        <dbReference type="PROSITE" id="PS52035"/>
    </source>
</evidence>
<protein>
    <submittedName>
        <fullName evidence="9">Peptidase M14</fullName>
    </submittedName>
</protein>
<gene>
    <name evidence="9" type="ORF">MHY01S_07040</name>
</gene>
<accession>A0A511QYV4</accession>
<dbReference type="PROSITE" id="PS52035">
    <property type="entry name" value="PEPTIDASE_M14"/>
    <property type="match status" value="1"/>
</dbReference>
<evidence type="ECO:0000313" key="10">
    <source>
        <dbReference type="Proteomes" id="UP000321197"/>
    </source>
</evidence>
<evidence type="ECO:0000256" key="4">
    <source>
        <dbReference type="ARBA" id="ARBA00022801"/>
    </source>
</evidence>
<dbReference type="AlphaFoldDB" id="A0A511QYV4"/>
<dbReference type="OrthoDB" id="9811296at2"/>
<dbReference type="RefSeq" id="WP_119339851.1">
    <property type="nucleotide sequence ID" value="NZ_BJXL01000014.1"/>
</dbReference>
<keyword evidence="5" id="KW-0862">Zinc</keyword>
<comment type="similarity">
    <text evidence="2 7">Belongs to the peptidase M14 family.</text>
</comment>
<dbReference type="InterPro" id="IPR000834">
    <property type="entry name" value="Peptidase_M14"/>
</dbReference>
<dbReference type="GO" id="GO:0005615">
    <property type="term" value="C:extracellular space"/>
    <property type="evidence" value="ECO:0007669"/>
    <property type="project" value="TreeGrafter"/>
</dbReference>
<evidence type="ECO:0000256" key="6">
    <source>
        <dbReference type="ARBA" id="ARBA00023049"/>
    </source>
</evidence>